<comment type="caution">
    <text evidence="5">The sequence shown here is derived from an EMBL/GenBank/DDBJ whole genome shotgun (WGS) entry which is preliminary data.</text>
</comment>
<dbReference type="InterPro" id="IPR036388">
    <property type="entry name" value="WH-like_DNA-bd_sf"/>
</dbReference>
<dbReference type="GO" id="GO:0003700">
    <property type="term" value="F:DNA-binding transcription factor activity"/>
    <property type="evidence" value="ECO:0007669"/>
    <property type="project" value="InterPro"/>
</dbReference>
<evidence type="ECO:0000256" key="3">
    <source>
        <dbReference type="ARBA" id="ARBA00023163"/>
    </source>
</evidence>
<dbReference type="SMART" id="SM00418">
    <property type="entry name" value="HTH_ARSR"/>
    <property type="match status" value="1"/>
</dbReference>
<dbReference type="CDD" id="cd00090">
    <property type="entry name" value="HTH_ARSR"/>
    <property type="match status" value="1"/>
</dbReference>
<evidence type="ECO:0000256" key="2">
    <source>
        <dbReference type="ARBA" id="ARBA00023125"/>
    </source>
</evidence>
<accession>A0A133XXN4</accession>
<gene>
    <name evidence="5" type="ORF">HMPREF3192_00106</name>
</gene>
<dbReference type="PRINTS" id="PR00778">
    <property type="entry name" value="HTHARSR"/>
</dbReference>
<dbReference type="GO" id="GO:0003677">
    <property type="term" value="F:DNA binding"/>
    <property type="evidence" value="ECO:0007669"/>
    <property type="project" value="UniProtKB-KW"/>
</dbReference>
<name>A0A133XXN4_9ACTN</name>
<dbReference type="OrthoDB" id="9810923at2"/>
<keyword evidence="3" id="KW-0804">Transcription</keyword>
<dbReference type="PROSITE" id="PS50987">
    <property type="entry name" value="HTH_ARSR_2"/>
    <property type="match status" value="1"/>
</dbReference>
<evidence type="ECO:0000259" key="4">
    <source>
        <dbReference type="PROSITE" id="PS50987"/>
    </source>
</evidence>
<feature type="domain" description="HTH arsR-type" evidence="4">
    <location>
        <begin position="14"/>
        <end position="108"/>
    </location>
</feature>
<reference evidence="6" key="1">
    <citation type="submission" date="2016-01" db="EMBL/GenBank/DDBJ databases">
        <authorList>
            <person name="Mitreva M."/>
            <person name="Pepin K.H."/>
            <person name="Mihindukulasuriya K.A."/>
            <person name="Fulton R."/>
            <person name="Fronick C."/>
            <person name="O'Laughlin M."/>
            <person name="Miner T."/>
            <person name="Herter B."/>
            <person name="Rosa B.A."/>
            <person name="Cordes M."/>
            <person name="Tomlinson C."/>
            <person name="Wollam A."/>
            <person name="Palsikar V.B."/>
            <person name="Mardis E.R."/>
            <person name="Wilson R.K."/>
        </authorList>
    </citation>
    <scope>NUCLEOTIDE SEQUENCE [LARGE SCALE GENOMIC DNA]</scope>
    <source>
        <strain evidence="6">DNF00019</strain>
    </source>
</reference>
<dbReference type="Gene3D" id="1.10.10.10">
    <property type="entry name" value="Winged helix-like DNA-binding domain superfamily/Winged helix DNA-binding domain"/>
    <property type="match status" value="1"/>
</dbReference>
<dbReference type="EMBL" id="LSCR01000001">
    <property type="protein sequence ID" value="KXB35700.1"/>
    <property type="molecule type" value="Genomic_DNA"/>
</dbReference>
<dbReference type="InterPro" id="IPR051011">
    <property type="entry name" value="Metal_resp_trans_reg"/>
</dbReference>
<protein>
    <submittedName>
        <fullName evidence="5">HTH-type transcriptional repressor CzrA family protein</fullName>
    </submittedName>
</protein>
<dbReference type="InterPro" id="IPR001845">
    <property type="entry name" value="HTH_ArsR_DNA-bd_dom"/>
</dbReference>
<dbReference type="SUPFAM" id="SSF46785">
    <property type="entry name" value="Winged helix' DNA-binding domain"/>
    <property type="match status" value="1"/>
</dbReference>
<dbReference type="PANTHER" id="PTHR43132">
    <property type="entry name" value="ARSENICAL RESISTANCE OPERON REPRESSOR ARSR-RELATED"/>
    <property type="match status" value="1"/>
</dbReference>
<dbReference type="PATRIC" id="fig|1393034.3.peg.101"/>
<evidence type="ECO:0000313" key="5">
    <source>
        <dbReference type="EMBL" id="KXB35700.1"/>
    </source>
</evidence>
<dbReference type="AlphaFoldDB" id="A0A133XXN4"/>
<dbReference type="PANTHER" id="PTHR43132:SF6">
    <property type="entry name" value="HTH-TYPE TRANSCRIPTIONAL REPRESSOR CZRA"/>
    <property type="match status" value="1"/>
</dbReference>
<keyword evidence="2" id="KW-0238">DNA-binding</keyword>
<keyword evidence="1" id="KW-0805">Transcription regulation</keyword>
<dbReference type="InterPro" id="IPR011991">
    <property type="entry name" value="ArsR-like_HTH"/>
</dbReference>
<evidence type="ECO:0000313" key="6">
    <source>
        <dbReference type="Proteomes" id="UP000070675"/>
    </source>
</evidence>
<keyword evidence="6" id="KW-1185">Reference proteome</keyword>
<dbReference type="Proteomes" id="UP000070675">
    <property type="component" value="Unassembled WGS sequence"/>
</dbReference>
<sequence length="124" mass="13986">MSEDDAKRLSRYAANRDIVYATTQIFAALSDATRFQILSALGVEERSVSELQEICNVTQSAISHQLRLLRDRGVVAARRDGQRMMYSIADSHVLTLLRVGLEHAAEEYLPDEKISRRSHTHSSL</sequence>
<dbReference type="Pfam" id="PF01022">
    <property type="entry name" value="HTH_5"/>
    <property type="match status" value="1"/>
</dbReference>
<dbReference type="InterPro" id="IPR036390">
    <property type="entry name" value="WH_DNA-bd_sf"/>
</dbReference>
<dbReference type="RefSeq" id="WP_082715496.1">
    <property type="nucleotide sequence ID" value="NZ_KQ959483.1"/>
</dbReference>
<organism evidence="5 6">
    <name type="scientific">Atopobium deltae</name>
    <dbReference type="NCBI Taxonomy" id="1393034"/>
    <lineage>
        <taxon>Bacteria</taxon>
        <taxon>Bacillati</taxon>
        <taxon>Actinomycetota</taxon>
        <taxon>Coriobacteriia</taxon>
        <taxon>Coriobacteriales</taxon>
        <taxon>Atopobiaceae</taxon>
        <taxon>Atopobium</taxon>
    </lineage>
</organism>
<dbReference type="NCBIfam" id="NF033788">
    <property type="entry name" value="HTH_metalloreg"/>
    <property type="match status" value="1"/>
</dbReference>
<dbReference type="STRING" id="1393034.HMPREF3192_00106"/>
<evidence type="ECO:0000256" key="1">
    <source>
        <dbReference type="ARBA" id="ARBA00023015"/>
    </source>
</evidence>
<proteinExistence type="predicted"/>